<comment type="caution">
    <text evidence="1">The sequence shown here is derived from an EMBL/GenBank/DDBJ whole genome shotgun (WGS) entry which is preliminary data.</text>
</comment>
<gene>
    <name evidence="1" type="ORF">COF81_15700</name>
</gene>
<accession>A0ABD6T4U6</accession>
<reference evidence="1 2" key="1">
    <citation type="submission" date="2017-09" db="EMBL/GenBank/DDBJ databases">
        <title>Large-scale bioinformatics analysis of Bacillus genomes uncovers conserved roles of natural products in bacterial physiology.</title>
        <authorList>
            <consortium name="Agbiome Team Llc"/>
            <person name="Bleich R.M."/>
            <person name="Grubbs K.J."/>
            <person name="Santa Maria K.C."/>
            <person name="Allen S.E."/>
            <person name="Farag S."/>
            <person name="Shank E.A."/>
            <person name="Bowers A."/>
        </authorList>
    </citation>
    <scope>NUCLEOTIDE SEQUENCE [LARGE SCALE GENOMIC DNA]</scope>
    <source>
        <strain evidence="1 2">AFS037265</strain>
    </source>
</reference>
<organism evidence="1 2">
    <name type="scientific">Bacillus pseudomycoides</name>
    <dbReference type="NCBI Taxonomy" id="64104"/>
    <lineage>
        <taxon>Bacteria</taxon>
        <taxon>Bacillati</taxon>
        <taxon>Bacillota</taxon>
        <taxon>Bacilli</taxon>
        <taxon>Bacillales</taxon>
        <taxon>Bacillaceae</taxon>
        <taxon>Bacillus</taxon>
        <taxon>Bacillus cereus group</taxon>
    </lineage>
</organism>
<dbReference type="Proteomes" id="UP000221918">
    <property type="component" value="Unassembled WGS sequence"/>
</dbReference>
<evidence type="ECO:0008006" key="3">
    <source>
        <dbReference type="Google" id="ProtNLM"/>
    </source>
</evidence>
<protein>
    <recommendedName>
        <fullName evidence="3">PadR family transcriptional regulator</fullName>
    </recommendedName>
</protein>
<dbReference type="AlphaFoldDB" id="A0ABD6T4U6"/>
<evidence type="ECO:0000313" key="2">
    <source>
        <dbReference type="Proteomes" id="UP000221918"/>
    </source>
</evidence>
<proteinExistence type="predicted"/>
<evidence type="ECO:0000313" key="1">
    <source>
        <dbReference type="EMBL" id="PHE94885.1"/>
    </source>
</evidence>
<sequence>MKKNVGSLEVFYMISEKLHKNECFWRKGEEGIK</sequence>
<name>A0ABD6T4U6_9BACI</name>
<dbReference type="EMBL" id="NUTL01000064">
    <property type="protein sequence ID" value="PHE94885.1"/>
    <property type="molecule type" value="Genomic_DNA"/>
</dbReference>